<dbReference type="RefSeq" id="WP_208311698.1">
    <property type="nucleotide sequence ID" value="NZ_JAELYA010000001.1"/>
</dbReference>
<organism evidence="2 3">
    <name type="scientific">Pseudomonas schmalbachii</name>
    <dbReference type="NCBI Taxonomy" id="2816993"/>
    <lineage>
        <taxon>Bacteria</taxon>
        <taxon>Pseudomonadati</taxon>
        <taxon>Pseudomonadota</taxon>
        <taxon>Gammaproteobacteria</taxon>
        <taxon>Pseudomonadales</taxon>
        <taxon>Pseudomonadaceae</taxon>
        <taxon>Pseudomonas</taxon>
    </lineage>
</organism>
<sequence>MSLQRASLAALFTVALLAGCSSTDKQPEDAVASMDRCNAQPVQALIGKPVSPTLVDEAKRSSGAHVARVLNPNDPVTMDYNSLRLNIDVDAQQVIRQIHCG</sequence>
<dbReference type="Gene3D" id="3.30.10.10">
    <property type="entry name" value="Trypsin Inhibitor V, subunit A"/>
    <property type="match status" value="1"/>
</dbReference>
<dbReference type="InterPro" id="IPR021719">
    <property type="entry name" value="Prot_inh_I78"/>
</dbReference>
<gene>
    <name evidence="2" type="ORF">JFY56_01385</name>
</gene>
<evidence type="ECO:0000313" key="2">
    <source>
        <dbReference type="EMBL" id="MBO3273874.1"/>
    </source>
</evidence>
<dbReference type="PANTHER" id="PTHR39600:SF1">
    <property type="entry name" value="PEPTIDASE INHIBITOR I78 FAMILY PROTEIN"/>
    <property type="match status" value="1"/>
</dbReference>
<name>A0ABS3TJN8_9PSED</name>
<evidence type="ECO:0000256" key="1">
    <source>
        <dbReference type="SAM" id="SignalP"/>
    </source>
</evidence>
<dbReference type="PROSITE" id="PS51257">
    <property type="entry name" value="PROKAR_LIPOPROTEIN"/>
    <property type="match status" value="1"/>
</dbReference>
<keyword evidence="1" id="KW-0732">Signal</keyword>
<evidence type="ECO:0000313" key="3">
    <source>
        <dbReference type="Proteomes" id="UP000669060"/>
    </source>
</evidence>
<comment type="caution">
    <text evidence="2">The sequence shown here is derived from an EMBL/GenBank/DDBJ whole genome shotgun (WGS) entry which is preliminary data.</text>
</comment>
<proteinExistence type="predicted"/>
<protein>
    <recommendedName>
        <fullName evidence="4">Peptidase inhibitor I78 family protein</fullName>
    </recommendedName>
</protein>
<dbReference type="Pfam" id="PF11720">
    <property type="entry name" value="Inhibitor_I78"/>
    <property type="match status" value="1"/>
</dbReference>
<feature type="chain" id="PRO_5046699635" description="Peptidase inhibitor I78 family protein" evidence="1">
    <location>
        <begin position="19"/>
        <end position="101"/>
    </location>
</feature>
<evidence type="ECO:0008006" key="4">
    <source>
        <dbReference type="Google" id="ProtNLM"/>
    </source>
</evidence>
<dbReference type="EMBL" id="JAELYA010000001">
    <property type="protein sequence ID" value="MBO3273874.1"/>
    <property type="molecule type" value="Genomic_DNA"/>
</dbReference>
<reference evidence="2 3" key="1">
    <citation type="submission" date="2020-12" db="EMBL/GenBank/DDBJ databases">
        <title>Pseudomonas schmalbachii sp. nov. isolated from millipede gut.</title>
        <authorList>
            <person name="Shelomi M."/>
        </authorList>
    </citation>
    <scope>NUCLEOTIDE SEQUENCE [LARGE SCALE GENOMIC DNA]</scope>
    <source>
        <strain evidence="2 3">Milli4</strain>
    </source>
</reference>
<accession>A0ABS3TJN8</accession>
<keyword evidence="3" id="KW-1185">Reference proteome</keyword>
<dbReference type="PANTHER" id="PTHR39600">
    <property type="entry name" value="PEPTIDASE INHIBITOR I78 FAMILY PROTEIN"/>
    <property type="match status" value="1"/>
</dbReference>
<dbReference type="Proteomes" id="UP000669060">
    <property type="component" value="Unassembled WGS sequence"/>
</dbReference>
<feature type="signal peptide" evidence="1">
    <location>
        <begin position="1"/>
        <end position="18"/>
    </location>
</feature>